<dbReference type="SMART" id="SM00349">
    <property type="entry name" value="KRAB"/>
    <property type="match status" value="1"/>
</dbReference>
<dbReference type="InterPro" id="IPR050169">
    <property type="entry name" value="Krueppel_C2H2_ZnF"/>
</dbReference>
<evidence type="ECO:0000259" key="1">
    <source>
        <dbReference type="PROSITE" id="PS50805"/>
    </source>
</evidence>
<dbReference type="Gene3D" id="6.10.140.140">
    <property type="match status" value="1"/>
</dbReference>
<dbReference type="PANTHER" id="PTHR23232:SF133">
    <property type="entry name" value="RIKEN CDNA 1700020N01 GENE"/>
    <property type="match status" value="1"/>
</dbReference>
<dbReference type="Proteomes" id="UP000694522">
    <property type="component" value="Unplaced"/>
</dbReference>
<proteinExistence type="predicted"/>
<dbReference type="PROSITE" id="PS50805">
    <property type="entry name" value="KRAB"/>
    <property type="match status" value="1"/>
</dbReference>
<sequence length="99" mass="11169">MAPALCSQGPVTFEDIVVRFSGAEWASLDDGQRELYRTVMEDNYEMLVSLCREELLPRISSQSPLCQVKAIPPCPVPTCPCQKPLSSFLIGPFWHWKLL</sequence>
<reference evidence="2" key="2">
    <citation type="submission" date="2025-09" db="UniProtKB">
        <authorList>
            <consortium name="Ensembl"/>
        </authorList>
    </citation>
    <scope>IDENTIFICATION</scope>
</reference>
<reference evidence="2" key="1">
    <citation type="submission" date="2025-08" db="UniProtKB">
        <authorList>
            <consortium name="Ensembl"/>
        </authorList>
    </citation>
    <scope>IDENTIFICATION</scope>
</reference>
<feature type="domain" description="KRAB" evidence="1">
    <location>
        <begin position="11"/>
        <end position="84"/>
    </location>
</feature>
<accession>A0A8B9EYW6</accession>
<name>A0A8B9EYW6_9PSIT</name>
<dbReference type="Ensembl" id="ENSACOT00000001933.1">
    <property type="protein sequence ID" value="ENSACOP00000001872.1"/>
    <property type="gene ID" value="ENSACOG00000001346.1"/>
</dbReference>
<dbReference type="CDD" id="cd07765">
    <property type="entry name" value="KRAB_A-box"/>
    <property type="match status" value="1"/>
</dbReference>
<keyword evidence="3" id="KW-1185">Reference proteome</keyword>
<dbReference type="SUPFAM" id="SSF109640">
    <property type="entry name" value="KRAB domain (Kruppel-associated box)"/>
    <property type="match status" value="1"/>
</dbReference>
<protein>
    <recommendedName>
        <fullName evidence="1">KRAB domain-containing protein</fullName>
    </recommendedName>
</protein>
<dbReference type="PANTHER" id="PTHR23232">
    <property type="entry name" value="KRAB DOMAIN C2H2 ZINC FINGER"/>
    <property type="match status" value="1"/>
</dbReference>
<dbReference type="InterPro" id="IPR001909">
    <property type="entry name" value="KRAB"/>
</dbReference>
<dbReference type="GO" id="GO:0006355">
    <property type="term" value="P:regulation of DNA-templated transcription"/>
    <property type="evidence" value="ECO:0007669"/>
    <property type="project" value="InterPro"/>
</dbReference>
<evidence type="ECO:0000313" key="3">
    <source>
        <dbReference type="Proteomes" id="UP000694522"/>
    </source>
</evidence>
<dbReference type="Pfam" id="PF01352">
    <property type="entry name" value="KRAB"/>
    <property type="match status" value="1"/>
</dbReference>
<organism evidence="2 3">
    <name type="scientific">Amazona collaria</name>
    <name type="common">yellow-billed parrot</name>
    <dbReference type="NCBI Taxonomy" id="241587"/>
    <lineage>
        <taxon>Eukaryota</taxon>
        <taxon>Metazoa</taxon>
        <taxon>Chordata</taxon>
        <taxon>Craniata</taxon>
        <taxon>Vertebrata</taxon>
        <taxon>Euteleostomi</taxon>
        <taxon>Archelosauria</taxon>
        <taxon>Archosauria</taxon>
        <taxon>Dinosauria</taxon>
        <taxon>Saurischia</taxon>
        <taxon>Theropoda</taxon>
        <taxon>Coelurosauria</taxon>
        <taxon>Aves</taxon>
        <taxon>Neognathae</taxon>
        <taxon>Neoaves</taxon>
        <taxon>Telluraves</taxon>
        <taxon>Australaves</taxon>
        <taxon>Psittaciformes</taxon>
        <taxon>Psittacidae</taxon>
        <taxon>Amazona</taxon>
    </lineage>
</organism>
<dbReference type="InterPro" id="IPR036051">
    <property type="entry name" value="KRAB_dom_sf"/>
</dbReference>
<evidence type="ECO:0000313" key="2">
    <source>
        <dbReference type="Ensembl" id="ENSACOP00000001872.1"/>
    </source>
</evidence>
<dbReference type="AlphaFoldDB" id="A0A8B9EYW6"/>